<feature type="domain" description="CBS" evidence="2">
    <location>
        <begin position="103"/>
        <end position="162"/>
    </location>
</feature>
<dbReference type="STRING" id="640938.TR210_2306"/>
<accession>A0A143Z3W2</accession>
<keyword evidence="1" id="KW-0129">CBS domain</keyword>
<feature type="domain" description="CBS" evidence="2">
    <location>
        <begin position="178"/>
        <end position="231"/>
    </location>
</feature>
<keyword evidence="6" id="KW-1185">Reference proteome</keyword>
<dbReference type="EMBL" id="FNYT01000020">
    <property type="protein sequence ID" value="SEJ64308.1"/>
    <property type="molecule type" value="Genomic_DNA"/>
</dbReference>
<dbReference type="PROSITE" id="PS51371">
    <property type="entry name" value="CBS"/>
    <property type="match status" value="2"/>
</dbReference>
<dbReference type="Gene3D" id="3.10.580.10">
    <property type="entry name" value="CBS-domain"/>
    <property type="match status" value="1"/>
</dbReference>
<gene>
    <name evidence="4" type="ORF">SAMN05216375_12037</name>
    <name evidence="3" type="ORF">TR210_2306</name>
</gene>
<reference evidence="4 6" key="2">
    <citation type="submission" date="2016-10" db="EMBL/GenBank/DDBJ databases">
        <authorList>
            <person name="Varghese N."/>
            <person name="Submissions S."/>
        </authorList>
    </citation>
    <scope>NUCLEOTIDE SEQUENCE [LARGE SCALE GENOMIC DNA]</scope>
    <source>
        <strain evidence="4 6">DSM 22150</strain>
    </source>
</reference>
<evidence type="ECO:0000313" key="5">
    <source>
        <dbReference type="Proteomes" id="UP000076878"/>
    </source>
</evidence>
<evidence type="ECO:0000313" key="3">
    <source>
        <dbReference type="EMBL" id="CZR06287.1"/>
    </source>
</evidence>
<dbReference type="EMBL" id="FJNB01000019">
    <property type="protein sequence ID" value="CZR06287.1"/>
    <property type="molecule type" value="Genomic_DNA"/>
</dbReference>
<dbReference type="InterPro" id="IPR000644">
    <property type="entry name" value="CBS_dom"/>
</dbReference>
<reference evidence="3 5" key="1">
    <citation type="submission" date="2016-02" db="EMBL/GenBank/DDBJ databases">
        <authorList>
            <person name="Wen L."/>
            <person name="He K."/>
            <person name="Yang H."/>
        </authorList>
    </citation>
    <scope>NUCLEOTIDE SEQUENCE [LARGE SCALE GENOMIC DNA]</scope>
    <source>
        <strain evidence="3">Trichococcus_R210</strain>
    </source>
</reference>
<sequence length="231" mass="26326">MRRLNGNNEAFLGYFNDIESFFNKEYKPNRGKSYYSFYELVENAARYDSYVKRKRDDFQILGDLRNFLSHGNQSDLVLVNEASLNLIKAIHEQLLKPKTAFDIKSDDVKFFKETTPLSAVLETIRNTDLTQFPIKDGDGKVIGLLTENGIAHWLSQHAHEASISIGGTLARDILLLDENKNNFAFIKKDATIYEAEAQFDNQKIDALLVTHSGKNTENLLGIITRFDLVEV</sequence>
<dbReference type="AlphaFoldDB" id="A0A143Z3W2"/>
<evidence type="ECO:0000256" key="1">
    <source>
        <dbReference type="PROSITE-ProRule" id="PRU00703"/>
    </source>
</evidence>
<dbReference type="OrthoDB" id="49104at2"/>
<dbReference type="Proteomes" id="UP000076878">
    <property type="component" value="Unassembled WGS sequence"/>
</dbReference>
<proteinExistence type="predicted"/>
<dbReference type="SMART" id="SM00116">
    <property type="entry name" value="CBS"/>
    <property type="match status" value="2"/>
</dbReference>
<name>A0A143Z3W2_9LACT</name>
<dbReference type="CDD" id="cd02205">
    <property type="entry name" value="CBS_pair_SF"/>
    <property type="match status" value="1"/>
</dbReference>
<protein>
    <submittedName>
        <fullName evidence="4">Predicted transcriptional regulator with C-terminal CBS domains</fullName>
    </submittedName>
</protein>
<dbReference type="Proteomes" id="UP000199280">
    <property type="component" value="Unassembled WGS sequence"/>
</dbReference>
<evidence type="ECO:0000313" key="6">
    <source>
        <dbReference type="Proteomes" id="UP000199280"/>
    </source>
</evidence>
<evidence type="ECO:0000259" key="2">
    <source>
        <dbReference type="PROSITE" id="PS51371"/>
    </source>
</evidence>
<evidence type="ECO:0000313" key="4">
    <source>
        <dbReference type="EMBL" id="SEJ64308.1"/>
    </source>
</evidence>
<dbReference type="Pfam" id="PF00571">
    <property type="entry name" value="CBS"/>
    <property type="match status" value="2"/>
</dbReference>
<dbReference type="SUPFAM" id="SSF54631">
    <property type="entry name" value="CBS-domain pair"/>
    <property type="match status" value="1"/>
</dbReference>
<organism evidence="3 5">
    <name type="scientific">Trichococcus ilyis</name>
    <dbReference type="NCBI Taxonomy" id="640938"/>
    <lineage>
        <taxon>Bacteria</taxon>
        <taxon>Bacillati</taxon>
        <taxon>Bacillota</taxon>
        <taxon>Bacilli</taxon>
        <taxon>Lactobacillales</taxon>
        <taxon>Carnobacteriaceae</taxon>
        <taxon>Trichococcus</taxon>
    </lineage>
</organism>
<dbReference type="InterPro" id="IPR046342">
    <property type="entry name" value="CBS_dom_sf"/>
</dbReference>